<feature type="transmembrane region" description="Helical" evidence="1">
    <location>
        <begin position="61"/>
        <end position="79"/>
    </location>
</feature>
<dbReference type="Proteomes" id="UP000440713">
    <property type="component" value="Unassembled WGS sequence"/>
</dbReference>
<reference evidence="2 3" key="1">
    <citation type="submission" date="2019-08" db="EMBL/GenBank/DDBJ databases">
        <title>In-depth cultivation of the pig gut microbiome towards novel bacterial diversity and tailored functional studies.</title>
        <authorList>
            <person name="Wylensek D."/>
            <person name="Hitch T.C.A."/>
            <person name="Clavel T."/>
        </authorList>
    </citation>
    <scope>NUCLEOTIDE SEQUENCE [LARGE SCALE GENOMIC DNA]</scope>
    <source>
        <strain evidence="2 3">WCA-SAB-591-4A-A</strain>
    </source>
</reference>
<accession>A0A6N7XBH1</accession>
<dbReference type="EMBL" id="VUNE01000001">
    <property type="protein sequence ID" value="MST61642.1"/>
    <property type="molecule type" value="Genomic_DNA"/>
</dbReference>
<keyword evidence="1" id="KW-1133">Transmembrane helix</keyword>
<proteinExistence type="predicted"/>
<keyword evidence="1" id="KW-0472">Membrane</keyword>
<gene>
    <name evidence="2" type="ORF">FYJ71_01465</name>
</gene>
<evidence type="ECO:0000313" key="2">
    <source>
        <dbReference type="EMBL" id="MST61642.1"/>
    </source>
</evidence>
<keyword evidence="3" id="KW-1185">Reference proteome</keyword>
<feature type="transmembrane region" description="Helical" evidence="1">
    <location>
        <begin position="6"/>
        <end position="25"/>
    </location>
</feature>
<evidence type="ECO:0000256" key="1">
    <source>
        <dbReference type="SAM" id="Phobius"/>
    </source>
</evidence>
<name>A0A6N7XBH1_9FIRM</name>
<feature type="transmembrane region" description="Helical" evidence="1">
    <location>
        <begin position="85"/>
        <end position="107"/>
    </location>
</feature>
<dbReference type="InterPro" id="IPR025962">
    <property type="entry name" value="SdpI/YhfL"/>
</dbReference>
<sequence>MGFWIFMFIMTLLIPLALLLIWYICPKISKINGTIGYRTPRSMKNQDSWDFAQKECAKNSLILFFPTLFLSVVVMPFFIHERKDIIGWIGFFVTVVQLISFGAIIFMTERALKRNNL</sequence>
<comment type="caution">
    <text evidence="2">The sequence shown here is derived from an EMBL/GenBank/DDBJ whole genome shotgun (WGS) entry which is preliminary data.</text>
</comment>
<keyword evidence="1" id="KW-0812">Transmembrane</keyword>
<dbReference type="Pfam" id="PF13630">
    <property type="entry name" value="SdpI"/>
    <property type="match status" value="1"/>
</dbReference>
<protein>
    <submittedName>
        <fullName evidence="2">SdpI family protein</fullName>
    </submittedName>
</protein>
<evidence type="ECO:0000313" key="3">
    <source>
        <dbReference type="Proteomes" id="UP000440713"/>
    </source>
</evidence>
<organism evidence="2 3">
    <name type="scientific">Peptostreptococcus porci</name>
    <dbReference type="NCBI Taxonomy" id="2652282"/>
    <lineage>
        <taxon>Bacteria</taxon>
        <taxon>Bacillati</taxon>
        <taxon>Bacillota</taxon>
        <taxon>Clostridia</taxon>
        <taxon>Peptostreptococcales</taxon>
        <taxon>Peptostreptococcaceae</taxon>
        <taxon>Peptostreptococcus</taxon>
    </lineage>
</organism>
<dbReference type="RefSeq" id="WP_154537042.1">
    <property type="nucleotide sequence ID" value="NZ_VUNE01000001.1"/>
</dbReference>
<dbReference type="AlphaFoldDB" id="A0A6N7XBH1"/>